<sequence>MLQSVTTDFYVLTHFYGMLWCFPHSWYLAADMQFYLISPLVLIPLSYKNKVRLLGYFFIGALILIHMATTAFFSWDFLAIAQDYDSYISYLLIMLNTLTGQSLFLRQACLRRRLTRKTSMVARCIEISLNLFTGIKSRFYDLIELVTFFDFGEQFLIFSNLEGPYTSKKLNLKREKNNLKFNPFKNTI</sequence>
<name>A0A3M7PI50_BRAPC</name>
<feature type="transmembrane region" description="Helical" evidence="1">
    <location>
        <begin position="26"/>
        <end position="47"/>
    </location>
</feature>
<protein>
    <recommendedName>
        <fullName evidence="4">Nose resistant to fluoxetine 6-like</fullName>
    </recommendedName>
</protein>
<reference evidence="2 3" key="1">
    <citation type="journal article" date="2018" name="Sci. Rep.">
        <title>Genomic signatures of local adaptation to the degree of environmental predictability in rotifers.</title>
        <authorList>
            <person name="Franch-Gras L."/>
            <person name="Hahn C."/>
            <person name="Garcia-Roger E.M."/>
            <person name="Carmona M.J."/>
            <person name="Serra M."/>
            <person name="Gomez A."/>
        </authorList>
    </citation>
    <scope>NUCLEOTIDE SEQUENCE [LARGE SCALE GENOMIC DNA]</scope>
    <source>
        <strain evidence="2">HYR1</strain>
    </source>
</reference>
<accession>A0A3M7PI50</accession>
<keyword evidence="1" id="KW-0472">Membrane</keyword>
<keyword evidence="1" id="KW-0812">Transmembrane</keyword>
<evidence type="ECO:0000313" key="2">
    <source>
        <dbReference type="EMBL" id="RMZ98739.1"/>
    </source>
</evidence>
<organism evidence="2 3">
    <name type="scientific">Brachionus plicatilis</name>
    <name type="common">Marine rotifer</name>
    <name type="synonym">Brachionus muelleri</name>
    <dbReference type="NCBI Taxonomy" id="10195"/>
    <lineage>
        <taxon>Eukaryota</taxon>
        <taxon>Metazoa</taxon>
        <taxon>Spiralia</taxon>
        <taxon>Gnathifera</taxon>
        <taxon>Rotifera</taxon>
        <taxon>Eurotatoria</taxon>
        <taxon>Monogononta</taxon>
        <taxon>Pseudotrocha</taxon>
        <taxon>Ploima</taxon>
        <taxon>Brachionidae</taxon>
        <taxon>Brachionus</taxon>
    </lineage>
</organism>
<feature type="transmembrane region" description="Helical" evidence="1">
    <location>
        <begin position="54"/>
        <end position="75"/>
    </location>
</feature>
<dbReference type="EMBL" id="REGN01010585">
    <property type="protein sequence ID" value="RMZ98739.1"/>
    <property type="molecule type" value="Genomic_DNA"/>
</dbReference>
<evidence type="ECO:0000313" key="3">
    <source>
        <dbReference type="Proteomes" id="UP000276133"/>
    </source>
</evidence>
<evidence type="ECO:0008006" key="4">
    <source>
        <dbReference type="Google" id="ProtNLM"/>
    </source>
</evidence>
<keyword evidence="3" id="KW-1185">Reference proteome</keyword>
<comment type="caution">
    <text evidence="2">The sequence shown here is derived from an EMBL/GenBank/DDBJ whole genome shotgun (WGS) entry which is preliminary data.</text>
</comment>
<keyword evidence="1" id="KW-1133">Transmembrane helix</keyword>
<dbReference type="Proteomes" id="UP000276133">
    <property type="component" value="Unassembled WGS sequence"/>
</dbReference>
<dbReference type="AlphaFoldDB" id="A0A3M7PI50"/>
<proteinExistence type="predicted"/>
<gene>
    <name evidence="2" type="ORF">BpHYR1_017502</name>
</gene>
<evidence type="ECO:0000256" key="1">
    <source>
        <dbReference type="SAM" id="Phobius"/>
    </source>
</evidence>
<feature type="transmembrane region" description="Helical" evidence="1">
    <location>
        <begin position="87"/>
        <end position="105"/>
    </location>
</feature>
<dbReference type="OrthoDB" id="10054558at2759"/>